<dbReference type="InterPro" id="IPR032710">
    <property type="entry name" value="NTF2-like_dom_sf"/>
</dbReference>
<feature type="domain" description="DUF4440" evidence="1">
    <location>
        <begin position="10"/>
        <end position="109"/>
    </location>
</feature>
<sequence length="123" mass="13394">MDTMTLPALSSLERQGWDALCNQTGSSFYGSLMTEDAVMVLVNGFMMDRDTVVASLDQAPAWDSYTISDERIVRVGAEAAALVYRATAERAGEEPFEAVMTSVYVRSADGPRLALYTQTTATH</sequence>
<reference evidence="2 3" key="1">
    <citation type="submission" date="2024-09" db="EMBL/GenBank/DDBJ databases">
        <authorList>
            <person name="Sun Q."/>
            <person name="Mori K."/>
        </authorList>
    </citation>
    <scope>NUCLEOTIDE SEQUENCE [LARGE SCALE GENOMIC DNA]</scope>
    <source>
        <strain evidence="2 3">JCM 11683</strain>
    </source>
</reference>
<dbReference type="InterPro" id="IPR027843">
    <property type="entry name" value="DUF4440"/>
</dbReference>
<comment type="caution">
    <text evidence="2">The sequence shown here is derived from an EMBL/GenBank/DDBJ whole genome shotgun (WGS) entry which is preliminary data.</text>
</comment>
<proteinExistence type="predicted"/>
<protein>
    <submittedName>
        <fullName evidence="2">Nuclear transport factor 2 family protein</fullName>
    </submittedName>
</protein>
<evidence type="ECO:0000259" key="1">
    <source>
        <dbReference type="Pfam" id="PF14534"/>
    </source>
</evidence>
<dbReference type="SUPFAM" id="SSF54427">
    <property type="entry name" value="NTF2-like"/>
    <property type="match status" value="1"/>
</dbReference>
<dbReference type="RefSeq" id="WP_376839141.1">
    <property type="nucleotide sequence ID" value="NZ_JBHMAU010000038.1"/>
</dbReference>
<dbReference type="Gene3D" id="3.10.450.50">
    <property type="match status" value="1"/>
</dbReference>
<evidence type="ECO:0000313" key="3">
    <source>
        <dbReference type="Proteomes" id="UP001589707"/>
    </source>
</evidence>
<gene>
    <name evidence="2" type="ORF">ACFFN1_04890</name>
</gene>
<accession>A0ABV5X1A4</accession>
<evidence type="ECO:0000313" key="2">
    <source>
        <dbReference type="EMBL" id="MFB9775747.1"/>
    </source>
</evidence>
<name>A0ABV5X1A4_9MICO</name>
<keyword evidence="3" id="KW-1185">Reference proteome</keyword>
<dbReference type="EMBL" id="JBHMAU010000038">
    <property type="protein sequence ID" value="MFB9775747.1"/>
    <property type="molecule type" value="Genomic_DNA"/>
</dbReference>
<dbReference type="Proteomes" id="UP001589707">
    <property type="component" value="Unassembled WGS sequence"/>
</dbReference>
<organism evidence="2 3">
    <name type="scientific">Brevibacterium otitidis</name>
    <dbReference type="NCBI Taxonomy" id="53364"/>
    <lineage>
        <taxon>Bacteria</taxon>
        <taxon>Bacillati</taxon>
        <taxon>Actinomycetota</taxon>
        <taxon>Actinomycetes</taxon>
        <taxon>Micrococcales</taxon>
        <taxon>Brevibacteriaceae</taxon>
        <taxon>Brevibacterium</taxon>
    </lineage>
</organism>
<dbReference type="Pfam" id="PF14534">
    <property type="entry name" value="DUF4440"/>
    <property type="match status" value="1"/>
</dbReference>